<reference evidence="8 9" key="1">
    <citation type="submission" date="2023-03" db="EMBL/GenBank/DDBJ databases">
        <title>Mating type loci evolution in Malassezia.</title>
        <authorList>
            <person name="Coelho M.A."/>
        </authorList>
    </citation>
    <scope>NUCLEOTIDE SEQUENCE [LARGE SCALE GENOMIC DNA]</scope>
    <source>
        <strain evidence="8 9">CBS 9725</strain>
    </source>
</reference>
<dbReference type="EMBL" id="CP119943">
    <property type="protein sequence ID" value="WFC97784.1"/>
    <property type="molecule type" value="Genomic_DNA"/>
</dbReference>
<keyword evidence="6 7" id="KW-0539">Nucleus</keyword>
<evidence type="ECO:0000256" key="3">
    <source>
        <dbReference type="ARBA" id="ARBA00022927"/>
    </source>
</evidence>
<dbReference type="Gene3D" id="1.20.190.50">
    <property type="match status" value="1"/>
</dbReference>
<dbReference type="PANTHER" id="PTHR13003:SF2">
    <property type="entry name" value="NUCLEAR PORE COMPLEX PROTEIN NUP107"/>
    <property type="match status" value="1"/>
</dbReference>
<evidence type="ECO:0000256" key="2">
    <source>
        <dbReference type="ARBA" id="ARBA00022816"/>
    </source>
</evidence>
<dbReference type="Proteomes" id="UP001219567">
    <property type="component" value="Chromosome 1"/>
</dbReference>
<evidence type="ECO:0000256" key="6">
    <source>
        <dbReference type="ARBA" id="ARBA00023242"/>
    </source>
</evidence>
<evidence type="ECO:0000313" key="9">
    <source>
        <dbReference type="Proteomes" id="UP001219567"/>
    </source>
</evidence>
<evidence type="ECO:0000256" key="5">
    <source>
        <dbReference type="ARBA" id="ARBA00023132"/>
    </source>
</evidence>
<evidence type="ECO:0000256" key="7">
    <source>
        <dbReference type="RuleBase" id="RU365072"/>
    </source>
</evidence>
<dbReference type="PANTHER" id="PTHR13003">
    <property type="entry name" value="NUP107-RELATED"/>
    <property type="match status" value="1"/>
</dbReference>
<dbReference type="GO" id="GO:0000973">
    <property type="term" value="P:post-transcriptional tethering of RNA polymerase II gene DNA at nuclear periphery"/>
    <property type="evidence" value="ECO:0007669"/>
    <property type="project" value="TreeGrafter"/>
</dbReference>
<keyword evidence="3" id="KW-0653">Protein transport</keyword>
<comment type="subcellular location">
    <subcellularLocation>
        <location evidence="7">Nucleus</location>
        <location evidence="7">Nuclear pore complex</location>
    </subcellularLocation>
    <subcellularLocation>
        <location evidence="7">Nucleus membrane</location>
    </subcellularLocation>
</comment>
<sequence>MAEEPESSFEAFAQAYRGAQGLSVDQQLEPETGTALVFADICASRARLSRIGAVSPAELDGAQAEEWDAEQHTWELIHLLFSDRFNPCGDRRPPEHVYETPLATVQRILESDSELAELRIVRDWLQNLLPVVHTVEIRKGYLSFTKNTLRSAGRSNLPQAGRRHNDRAVKQLDPDSAVRGPGSLDLDDANYERAVLRTLFEYIRAGELETAVNLSSQTSQPWRAASLRGALFYHNPRLSNIGDMDALGNQFRGVWRQVAEKAANSVSVDLFIQLALDPYERAMYGALSGHLPSVLAVSETWEEQLWCYINARFEHRLQRQLQFASPANGSAAAQSGKEPGESLDEVFEHLAQSKSPDVEHAAMDPYHITQRAVITNQLPDLIARVNARLPEMQNLQPETHARLVRFFAHLVLFCHLVGIRLPVDLSEPILNAYVGVLQKAGQSSEMIALYSSSLDNADAHVVYADYLCTFSPDSSLEERRRALLQAQPHGLDPAVVARCAVDMTFTAILPALAEKGPISDWDASLSENERRLICSVDWLTFFDATYADALLHCNQLMRIFMGTGRLHAAHNLLRGLPNELFLQLDQLDIPADQVLELDHWRNYFDVLDKTVVVRGLWADYCQSHSSTEQHDRFTALRQAIDAARSANMEILELGWLRFGEDFSIEEERLNELVIIRRRYIPEIIFSLHMMLVDTSQAIPENLSHALRLPNLIADERLRLYSEFAAPEATSDGSAHLLRGYLEQVRTAALLALDRHQDPIGCDKGVIV</sequence>
<evidence type="ECO:0000256" key="1">
    <source>
        <dbReference type="ARBA" id="ARBA00022448"/>
    </source>
</evidence>
<dbReference type="GO" id="GO:0031965">
    <property type="term" value="C:nuclear membrane"/>
    <property type="evidence" value="ECO:0007669"/>
    <property type="project" value="UniProtKB-SubCell"/>
</dbReference>
<comment type="subunit">
    <text evidence="7">Part of the nuclear pore complex (NPC).</text>
</comment>
<dbReference type="Gene3D" id="1.10.3450.20">
    <property type="match status" value="1"/>
</dbReference>
<keyword evidence="2" id="KW-0509">mRNA transport</keyword>
<evidence type="ECO:0000313" key="8">
    <source>
        <dbReference type="EMBL" id="WFC97784.1"/>
    </source>
</evidence>
<protein>
    <recommendedName>
        <fullName evidence="7">Nuclear pore complex protein</fullName>
    </recommendedName>
</protein>
<evidence type="ECO:0000256" key="4">
    <source>
        <dbReference type="ARBA" id="ARBA00023010"/>
    </source>
</evidence>
<organism evidence="8 9">
    <name type="scientific">Malassezia yamatoensis</name>
    <dbReference type="NCBI Taxonomy" id="253288"/>
    <lineage>
        <taxon>Eukaryota</taxon>
        <taxon>Fungi</taxon>
        <taxon>Dikarya</taxon>
        <taxon>Basidiomycota</taxon>
        <taxon>Ustilaginomycotina</taxon>
        <taxon>Malasseziomycetes</taxon>
        <taxon>Malasseziales</taxon>
        <taxon>Malasseziaceae</taxon>
        <taxon>Malassezia</taxon>
    </lineage>
</organism>
<keyword evidence="4 7" id="KW-0811">Translocation</keyword>
<dbReference type="GO" id="GO:0017056">
    <property type="term" value="F:structural constituent of nuclear pore"/>
    <property type="evidence" value="ECO:0007669"/>
    <property type="project" value="UniProtKB-UniRule"/>
</dbReference>
<dbReference type="Pfam" id="PF04121">
    <property type="entry name" value="Nup84_Nup100"/>
    <property type="match status" value="1"/>
</dbReference>
<proteinExistence type="inferred from homology"/>
<comment type="similarity">
    <text evidence="7">Belongs to the nucleoporin Nup84/Nup107 family.</text>
</comment>
<keyword evidence="1 7" id="KW-0813">Transport</keyword>
<dbReference type="GO" id="GO:0006406">
    <property type="term" value="P:mRNA export from nucleus"/>
    <property type="evidence" value="ECO:0007669"/>
    <property type="project" value="TreeGrafter"/>
</dbReference>
<dbReference type="AlphaFoldDB" id="A0AAJ6CFI6"/>
<name>A0AAJ6CFI6_9BASI</name>
<dbReference type="GO" id="GO:0006606">
    <property type="term" value="P:protein import into nucleus"/>
    <property type="evidence" value="ECO:0007669"/>
    <property type="project" value="TreeGrafter"/>
</dbReference>
<dbReference type="GO" id="GO:0031080">
    <property type="term" value="C:nuclear pore outer ring"/>
    <property type="evidence" value="ECO:0007669"/>
    <property type="project" value="TreeGrafter"/>
</dbReference>
<keyword evidence="5 7" id="KW-0906">Nuclear pore complex</keyword>
<dbReference type="InterPro" id="IPR007252">
    <property type="entry name" value="Nup84/Nup107"/>
</dbReference>
<comment type="function">
    <text evidence="7">Functions as a component of the nuclear pore complex (NPC).</text>
</comment>
<gene>
    <name evidence="8" type="primary">NUP84</name>
    <name evidence="8" type="ORF">MYAM1_000503</name>
</gene>
<keyword evidence="7" id="KW-0472">Membrane</keyword>
<keyword evidence="9" id="KW-1185">Reference proteome</keyword>
<accession>A0AAJ6CFI6</accession>